<dbReference type="RefSeq" id="WP_160334172.1">
    <property type="nucleotide sequence ID" value="NZ_CALPCR010000004.1"/>
</dbReference>
<name>A0A6L6YDK5_9BURK</name>
<dbReference type="GO" id="GO:0000701">
    <property type="term" value="F:purine-specific mismatch base pair DNA N-glycosylase activity"/>
    <property type="evidence" value="ECO:0007669"/>
    <property type="project" value="UniProtKB-EC"/>
</dbReference>
<dbReference type="InterPro" id="IPR004035">
    <property type="entry name" value="Endouclease-III_FeS-bd_BS"/>
</dbReference>
<evidence type="ECO:0000313" key="16">
    <source>
        <dbReference type="EMBL" id="MVX55735.1"/>
    </source>
</evidence>
<evidence type="ECO:0000256" key="14">
    <source>
        <dbReference type="ARBA" id="ARBA00023295"/>
    </source>
</evidence>
<evidence type="ECO:0000256" key="7">
    <source>
        <dbReference type="ARBA" id="ARBA00022485"/>
    </source>
</evidence>
<keyword evidence="8" id="KW-0479">Metal-binding</keyword>
<evidence type="ECO:0000256" key="9">
    <source>
        <dbReference type="ARBA" id="ARBA00022763"/>
    </source>
</evidence>
<evidence type="ECO:0000256" key="3">
    <source>
        <dbReference type="ARBA" id="ARBA00002933"/>
    </source>
</evidence>
<sequence length="326" mass="36967">MKKSDPARAIIEWQKQFGRHDLPWQQTTEPYPRWVAEIMLQQTQVKTVIPYYLKFMSRFPTVKALAKADREEVFQLWAGLGYYSRAENLHRCAQEVAERYNGVFPTEISDLVTLSGIGRSTAGAIRSACTDIPSPILDGNVKRVLSRLLLIGDGLSASALDKKLWLAAEEIQPKEEGRAYAQAMMDLGATVCVRNRPRCEVCPLQKMCRACAEGLQESYPPKKKRAPVPEEPIHMLIYVRDGKVLLIKRESRYWKNLWVLPEAQVLPSDARECGFITHRLTHLKLMISLSTVPLSSPPEGRWFTLEELTNAAVATPLKTFLLEFLA</sequence>
<dbReference type="InterPro" id="IPR005760">
    <property type="entry name" value="A/G_AdeGlyc_MutY"/>
</dbReference>
<dbReference type="GO" id="GO:0046872">
    <property type="term" value="F:metal ion binding"/>
    <property type="evidence" value="ECO:0007669"/>
    <property type="project" value="UniProtKB-KW"/>
</dbReference>
<comment type="similarity">
    <text evidence="4">Belongs to the Nth/MutY family.</text>
</comment>
<dbReference type="PANTHER" id="PTHR42944:SF1">
    <property type="entry name" value="ADENINE DNA GLYCOSYLASE"/>
    <property type="match status" value="1"/>
</dbReference>
<evidence type="ECO:0000256" key="13">
    <source>
        <dbReference type="ARBA" id="ARBA00023204"/>
    </source>
</evidence>
<dbReference type="Pfam" id="PF00633">
    <property type="entry name" value="HHH"/>
    <property type="match status" value="1"/>
</dbReference>
<comment type="catalytic activity">
    <reaction evidence="1">
        <text>Hydrolyzes free adenine bases from 7,8-dihydro-8-oxoguanine:adenine mismatched double-stranded DNA, leaving an apurinic site.</text>
        <dbReference type="EC" id="3.2.2.31"/>
    </reaction>
</comment>
<dbReference type="PROSITE" id="PS00764">
    <property type="entry name" value="ENDONUCLEASE_III_1"/>
    <property type="match status" value="1"/>
</dbReference>
<dbReference type="InterPro" id="IPR023170">
    <property type="entry name" value="HhH_base_excis_C"/>
</dbReference>
<keyword evidence="17" id="KW-1185">Reference proteome</keyword>
<dbReference type="InterPro" id="IPR044298">
    <property type="entry name" value="MIG/MutY"/>
</dbReference>
<evidence type="ECO:0000256" key="5">
    <source>
        <dbReference type="ARBA" id="ARBA00012045"/>
    </source>
</evidence>
<evidence type="ECO:0000313" key="17">
    <source>
        <dbReference type="Proteomes" id="UP000472580"/>
    </source>
</evidence>
<evidence type="ECO:0000256" key="2">
    <source>
        <dbReference type="ARBA" id="ARBA00001966"/>
    </source>
</evidence>
<accession>A0A6L6YDK5</accession>
<dbReference type="Proteomes" id="UP000472580">
    <property type="component" value="Unassembled WGS sequence"/>
</dbReference>
<protein>
    <recommendedName>
        <fullName evidence="6">Adenine DNA glycosylase</fullName>
        <ecNumber evidence="5">3.2.2.31</ecNumber>
    </recommendedName>
</protein>
<dbReference type="FunFam" id="1.10.340.30:FF:000002">
    <property type="entry name" value="Adenine DNA glycosylase"/>
    <property type="match status" value="1"/>
</dbReference>
<feature type="domain" description="HhH-GPD" evidence="15">
    <location>
        <begin position="39"/>
        <end position="190"/>
    </location>
</feature>
<comment type="function">
    <text evidence="3">Adenine glycosylase active on G-A mispairs. MutY also corrects error-prone DNA synthesis past GO lesions which are due to the oxidatively damaged form of guanine: 7,8-dihydro-8-oxoguanine (8-oxo-dGTP).</text>
</comment>
<keyword evidence="14" id="KW-0326">Glycosidase</keyword>
<evidence type="ECO:0000259" key="15">
    <source>
        <dbReference type="SMART" id="SM00478"/>
    </source>
</evidence>
<dbReference type="Gene3D" id="1.10.340.30">
    <property type="entry name" value="Hypothetical protein, domain 2"/>
    <property type="match status" value="1"/>
</dbReference>
<dbReference type="GO" id="GO:0051539">
    <property type="term" value="F:4 iron, 4 sulfur cluster binding"/>
    <property type="evidence" value="ECO:0007669"/>
    <property type="project" value="UniProtKB-KW"/>
</dbReference>
<keyword evidence="7" id="KW-0004">4Fe-4S</keyword>
<reference evidence="16 17" key="1">
    <citation type="submission" date="2019-12" db="EMBL/GenBank/DDBJ databases">
        <title>Microbes associate with the intestines of laboratory mice.</title>
        <authorList>
            <person name="Navarre W."/>
            <person name="Wong E."/>
        </authorList>
    </citation>
    <scope>NUCLEOTIDE SEQUENCE [LARGE SCALE GENOMIC DNA]</scope>
    <source>
        <strain evidence="16 17">NM82_D38</strain>
    </source>
</reference>
<dbReference type="Pfam" id="PF14815">
    <property type="entry name" value="NUDIX_4"/>
    <property type="match status" value="1"/>
</dbReference>
<gene>
    <name evidence="16" type="primary">mutY</name>
    <name evidence="16" type="ORF">E5987_00750</name>
</gene>
<organism evidence="16 17">
    <name type="scientific">Parasutterella muris</name>
    <dbReference type="NCBI Taxonomy" id="2565572"/>
    <lineage>
        <taxon>Bacteria</taxon>
        <taxon>Pseudomonadati</taxon>
        <taxon>Pseudomonadota</taxon>
        <taxon>Betaproteobacteria</taxon>
        <taxon>Burkholderiales</taxon>
        <taxon>Sutterellaceae</taxon>
        <taxon>Parasutterella</taxon>
    </lineage>
</organism>
<dbReference type="EMBL" id="WSRP01000002">
    <property type="protein sequence ID" value="MVX55735.1"/>
    <property type="molecule type" value="Genomic_DNA"/>
</dbReference>
<dbReference type="SMART" id="SM00478">
    <property type="entry name" value="ENDO3c"/>
    <property type="match status" value="1"/>
</dbReference>
<dbReference type="InterPro" id="IPR000445">
    <property type="entry name" value="HhH_motif"/>
</dbReference>
<dbReference type="EC" id="3.2.2.31" evidence="5"/>
<dbReference type="InterPro" id="IPR029119">
    <property type="entry name" value="MutY_C"/>
</dbReference>
<dbReference type="NCBIfam" id="TIGR01084">
    <property type="entry name" value="mutY"/>
    <property type="match status" value="1"/>
</dbReference>
<comment type="caution">
    <text evidence="16">The sequence shown here is derived from an EMBL/GenBank/DDBJ whole genome shotgun (WGS) entry which is preliminary data.</text>
</comment>
<evidence type="ECO:0000256" key="8">
    <source>
        <dbReference type="ARBA" id="ARBA00022723"/>
    </source>
</evidence>
<dbReference type="GO" id="GO:0006298">
    <property type="term" value="P:mismatch repair"/>
    <property type="evidence" value="ECO:0007669"/>
    <property type="project" value="TreeGrafter"/>
</dbReference>
<keyword evidence="11" id="KW-0408">Iron</keyword>
<evidence type="ECO:0000256" key="12">
    <source>
        <dbReference type="ARBA" id="ARBA00023014"/>
    </source>
</evidence>
<keyword evidence="13" id="KW-0234">DNA repair</keyword>
<keyword evidence="9" id="KW-0227">DNA damage</keyword>
<dbReference type="PANTHER" id="PTHR42944">
    <property type="entry name" value="ADENINE DNA GLYCOSYLASE"/>
    <property type="match status" value="1"/>
</dbReference>
<dbReference type="SUPFAM" id="SSF55811">
    <property type="entry name" value="Nudix"/>
    <property type="match status" value="1"/>
</dbReference>
<dbReference type="GO" id="GO:0006284">
    <property type="term" value="P:base-excision repair"/>
    <property type="evidence" value="ECO:0007669"/>
    <property type="project" value="InterPro"/>
</dbReference>
<dbReference type="AlphaFoldDB" id="A0A6L6YDK5"/>
<evidence type="ECO:0000256" key="6">
    <source>
        <dbReference type="ARBA" id="ARBA00022023"/>
    </source>
</evidence>
<dbReference type="GO" id="GO:0035485">
    <property type="term" value="F:adenine/guanine mispair binding"/>
    <property type="evidence" value="ECO:0007669"/>
    <property type="project" value="TreeGrafter"/>
</dbReference>
<evidence type="ECO:0000256" key="10">
    <source>
        <dbReference type="ARBA" id="ARBA00022801"/>
    </source>
</evidence>
<dbReference type="InterPro" id="IPR015797">
    <property type="entry name" value="NUDIX_hydrolase-like_dom_sf"/>
</dbReference>
<dbReference type="Pfam" id="PF00730">
    <property type="entry name" value="HhH-GPD"/>
    <property type="match status" value="1"/>
</dbReference>
<comment type="cofactor">
    <cofactor evidence="2">
        <name>[4Fe-4S] cluster</name>
        <dbReference type="ChEBI" id="CHEBI:49883"/>
    </cofactor>
</comment>
<dbReference type="CDD" id="cd00056">
    <property type="entry name" value="ENDO3c"/>
    <property type="match status" value="1"/>
</dbReference>
<dbReference type="InterPro" id="IPR003265">
    <property type="entry name" value="HhH-GPD_domain"/>
</dbReference>
<keyword evidence="12" id="KW-0411">Iron-sulfur</keyword>
<dbReference type="Gene3D" id="1.10.1670.10">
    <property type="entry name" value="Helix-hairpin-Helix base-excision DNA repair enzymes (C-terminal)"/>
    <property type="match status" value="1"/>
</dbReference>
<proteinExistence type="inferred from homology"/>
<evidence type="ECO:0000256" key="4">
    <source>
        <dbReference type="ARBA" id="ARBA00008343"/>
    </source>
</evidence>
<dbReference type="GO" id="GO:0034039">
    <property type="term" value="F:8-oxo-7,8-dihydroguanine DNA N-glycosylase activity"/>
    <property type="evidence" value="ECO:0007669"/>
    <property type="project" value="TreeGrafter"/>
</dbReference>
<evidence type="ECO:0000256" key="1">
    <source>
        <dbReference type="ARBA" id="ARBA00000843"/>
    </source>
</evidence>
<keyword evidence="10" id="KW-0378">Hydrolase</keyword>
<evidence type="ECO:0000256" key="11">
    <source>
        <dbReference type="ARBA" id="ARBA00023004"/>
    </source>
</evidence>
<dbReference type="OrthoDB" id="9802365at2"/>
<dbReference type="InterPro" id="IPR011257">
    <property type="entry name" value="DNA_glycosylase"/>
</dbReference>
<dbReference type="GO" id="GO:0032357">
    <property type="term" value="F:oxidized purine DNA binding"/>
    <property type="evidence" value="ECO:0007669"/>
    <property type="project" value="TreeGrafter"/>
</dbReference>
<dbReference type="SUPFAM" id="SSF48150">
    <property type="entry name" value="DNA-glycosylase"/>
    <property type="match status" value="1"/>
</dbReference>